<dbReference type="SUPFAM" id="SSF53448">
    <property type="entry name" value="Nucleotide-diphospho-sugar transferases"/>
    <property type="match status" value="1"/>
</dbReference>
<name>A0A433MM04_9BURK</name>
<comment type="similarity">
    <text evidence="1">Belongs to the glycosyltransferase 2 family.</text>
</comment>
<comment type="caution">
    <text evidence="5">The sequence shown here is derived from an EMBL/GenBank/DDBJ whole genome shotgun (WGS) entry which is preliminary data.</text>
</comment>
<dbReference type="CDD" id="cd00761">
    <property type="entry name" value="Glyco_tranf_GTA_type"/>
    <property type="match status" value="1"/>
</dbReference>
<dbReference type="EMBL" id="RXFT01000006">
    <property type="protein sequence ID" value="RUR68520.1"/>
    <property type="molecule type" value="Genomic_DNA"/>
</dbReference>
<dbReference type="OrthoDB" id="9007998at2"/>
<evidence type="ECO:0000256" key="2">
    <source>
        <dbReference type="ARBA" id="ARBA00022676"/>
    </source>
</evidence>
<keyword evidence="2" id="KW-0328">Glycosyltransferase</keyword>
<dbReference type="InterPro" id="IPR050834">
    <property type="entry name" value="Glycosyltransf_2"/>
</dbReference>
<dbReference type="Pfam" id="PF00535">
    <property type="entry name" value="Glycos_transf_2"/>
    <property type="match status" value="1"/>
</dbReference>
<organism evidence="5 6">
    <name type="scientific">Variovorax guangxiensis</name>
    <dbReference type="NCBI Taxonomy" id="1775474"/>
    <lineage>
        <taxon>Bacteria</taxon>
        <taxon>Pseudomonadati</taxon>
        <taxon>Pseudomonadota</taxon>
        <taxon>Betaproteobacteria</taxon>
        <taxon>Burkholderiales</taxon>
        <taxon>Comamonadaceae</taxon>
        <taxon>Variovorax</taxon>
    </lineage>
</organism>
<protein>
    <submittedName>
        <fullName evidence="5">Glycosyltransferase</fullName>
    </submittedName>
</protein>
<dbReference type="RefSeq" id="WP_126022659.1">
    <property type="nucleotide sequence ID" value="NZ_RXFT01000006.1"/>
</dbReference>
<dbReference type="Proteomes" id="UP000281118">
    <property type="component" value="Unassembled WGS sequence"/>
</dbReference>
<feature type="domain" description="Glycosyltransferase 2-like" evidence="4">
    <location>
        <begin position="365"/>
        <end position="452"/>
    </location>
</feature>
<proteinExistence type="inferred from homology"/>
<evidence type="ECO:0000256" key="3">
    <source>
        <dbReference type="ARBA" id="ARBA00022679"/>
    </source>
</evidence>
<reference evidence="5 6" key="1">
    <citation type="submission" date="2018-12" db="EMBL/GenBank/DDBJ databases">
        <title>The genome sequences of Variovorax guangxiensis DSM 27352.</title>
        <authorList>
            <person name="Gao J."/>
            <person name="Sun J."/>
        </authorList>
    </citation>
    <scope>NUCLEOTIDE SEQUENCE [LARGE SCALE GENOMIC DNA]</scope>
    <source>
        <strain evidence="5 6">DSM 27352</strain>
    </source>
</reference>
<dbReference type="PANTHER" id="PTHR43685">
    <property type="entry name" value="GLYCOSYLTRANSFERASE"/>
    <property type="match status" value="1"/>
</dbReference>
<dbReference type="Gene3D" id="3.90.550.10">
    <property type="entry name" value="Spore Coat Polysaccharide Biosynthesis Protein SpsA, Chain A"/>
    <property type="match status" value="1"/>
</dbReference>
<dbReference type="InterPro" id="IPR029044">
    <property type="entry name" value="Nucleotide-diphossugar_trans"/>
</dbReference>
<evidence type="ECO:0000313" key="5">
    <source>
        <dbReference type="EMBL" id="RUR68520.1"/>
    </source>
</evidence>
<dbReference type="GO" id="GO:0016757">
    <property type="term" value="F:glycosyltransferase activity"/>
    <property type="evidence" value="ECO:0007669"/>
    <property type="project" value="UniProtKB-KW"/>
</dbReference>
<evidence type="ECO:0000256" key="1">
    <source>
        <dbReference type="ARBA" id="ARBA00006739"/>
    </source>
</evidence>
<dbReference type="InterPro" id="IPR001173">
    <property type="entry name" value="Glyco_trans_2-like"/>
</dbReference>
<evidence type="ECO:0000259" key="4">
    <source>
        <dbReference type="Pfam" id="PF00535"/>
    </source>
</evidence>
<gene>
    <name evidence="5" type="ORF">EJP67_15770</name>
</gene>
<evidence type="ECO:0000313" key="6">
    <source>
        <dbReference type="Proteomes" id="UP000281118"/>
    </source>
</evidence>
<sequence>MTTLPRLNFTSLSSHETCGDIVEAFRLAAERLGYPTRFTHCYIEPGEINILFFFWDVPWEHIEQHHPDCIVVNFEPMVHGTHAWNDRYLEVLKRCYLWEYSKTNFQRHRQLGYRNADYVALGWEPDAAEIMPLEDILPDEQQDIDVVFFGSLTRRRIDILEGLMARGLRVEVNRGRAWTLEERNGFMRRAKIVLNLHNWEESRIVEVPRLSILLRHRKAVVCELYPDSEIEASIRKAVVGAPYEKLIETIEQLLADAPRRARLEREGLAIFTSAFAAPLVGPAIERFLSWRAQQPDRFALPATPPRVTLCLAAGDSLESLERSLRTWAAQTAVELHLVLVARAGIAGLEAVLAGSGIASSQMVALPFAFDRATARNLAFAHAQGDYVVFADVDDVPAPQRLQRQAALLQACPGIDIVGSWCETQEGPFEFSERHQDILVEFFGPRPLLLSACMLRRSFMERSGVRHDPEFTAHDDFHMLCKSAAAGARFAVIPELLHKPATPTGSADAARAATLASRARALVLAHLLPQSSVEHVQEIAKLYDLYWPPVLDFAEKLLLVLARASFRPAAAPELQLVEHETLTRALRHEALRLLQIFFNAGLADKEWLERQFAVPEIAQFLAPASSQLPVRIFRLEPAPAAAEPQAANG</sequence>
<dbReference type="PANTHER" id="PTHR43685:SF5">
    <property type="entry name" value="GLYCOSYLTRANSFERASE EPSE-RELATED"/>
    <property type="match status" value="1"/>
</dbReference>
<dbReference type="AlphaFoldDB" id="A0A433MM04"/>
<accession>A0A433MM04</accession>
<keyword evidence="3 5" id="KW-0808">Transferase</keyword>